<dbReference type="PROSITE" id="PS50102">
    <property type="entry name" value="RRM"/>
    <property type="match status" value="2"/>
</dbReference>
<proteinExistence type="predicted"/>
<feature type="compositionally biased region" description="Polar residues" evidence="3">
    <location>
        <begin position="167"/>
        <end position="184"/>
    </location>
</feature>
<feature type="compositionally biased region" description="Polar residues" evidence="3">
    <location>
        <begin position="1"/>
        <end position="14"/>
    </location>
</feature>
<evidence type="ECO:0000256" key="1">
    <source>
        <dbReference type="ARBA" id="ARBA00022884"/>
    </source>
</evidence>
<dbReference type="STRING" id="40998.A0A2P8AG85"/>
<evidence type="ECO:0000313" key="6">
    <source>
        <dbReference type="Proteomes" id="UP000243723"/>
    </source>
</evidence>
<dbReference type="InterPro" id="IPR000504">
    <property type="entry name" value="RRM_dom"/>
</dbReference>
<protein>
    <recommendedName>
        <fullName evidence="4">RRM domain-containing protein</fullName>
    </recommendedName>
</protein>
<sequence>MADTSSVSQASTIKADNPYTHRGYANGRSDGRGSYGQHYNAASSQAQNANNMAFLAQGMAAMNFQDASYTTSGRTNSVSATSGPYGGYNLNNAIPAAFWPGANQLVMGGLQAFNNSTPHSASMYTPAAYMTHGYGRTHDNSPMSQGWTPTQMNGDMPSLITPRRESMSSAENDTPGTPNYSSYNPMTHGGVTILNRSPSGTYTTSTPSPLQMMFPGGMPLGKVAEVDTISPRLKILVTKEPAIPPAIPAPSSPLKPLDRALENPRGETNVYIRGLMPETSDDMLENWGRRFGDIKSSKSIIDHTTGQCKGFGFVRYHNYKDAEDCIRGFHHLGYEVSFARESFYSKLKAIADDHNTNLYVSNLPKTMNEHELANIFAPHKVCSARILRNSNGTGRGVGFARFEIRTDCEEIIRQFNNKVIQHNGEDHTIQIRYADTQEQKHLKQTTAAARQFRSAEYEYATQVHRSGWRPMGSPEAAAPTGNDFENYMSQHARFLAAKGFAEPAWRPYSQRTPLSVMSPNSTNIRRNGSVSINSTPLTKVTTHDSHDGGVTLRGENATPAIAHGDNSPSRVRFAEK</sequence>
<dbReference type="GO" id="GO:0005634">
    <property type="term" value="C:nucleus"/>
    <property type="evidence" value="ECO:0007669"/>
    <property type="project" value="TreeGrafter"/>
</dbReference>
<evidence type="ECO:0000259" key="4">
    <source>
        <dbReference type="PROSITE" id="PS50102"/>
    </source>
</evidence>
<dbReference type="GO" id="GO:0003729">
    <property type="term" value="F:mRNA binding"/>
    <property type="evidence" value="ECO:0007669"/>
    <property type="project" value="TreeGrafter"/>
</dbReference>
<dbReference type="EMBL" id="NHZQ01000010">
    <property type="protein sequence ID" value="PSK59479.1"/>
    <property type="molecule type" value="Genomic_DNA"/>
</dbReference>
<keyword evidence="1 2" id="KW-0694">RNA-binding</keyword>
<organism evidence="5 6">
    <name type="scientific">Elsinoe australis</name>
    <dbReference type="NCBI Taxonomy" id="40998"/>
    <lineage>
        <taxon>Eukaryota</taxon>
        <taxon>Fungi</taxon>
        <taxon>Dikarya</taxon>
        <taxon>Ascomycota</taxon>
        <taxon>Pezizomycotina</taxon>
        <taxon>Dothideomycetes</taxon>
        <taxon>Dothideomycetidae</taxon>
        <taxon>Myriangiales</taxon>
        <taxon>Elsinoaceae</taxon>
        <taxon>Elsinoe</taxon>
    </lineage>
</organism>
<feature type="domain" description="RRM" evidence="4">
    <location>
        <begin position="356"/>
        <end position="436"/>
    </location>
</feature>
<dbReference type="SUPFAM" id="SSF54928">
    <property type="entry name" value="RNA-binding domain, RBD"/>
    <property type="match status" value="2"/>
</dbReference>
<feature type="region of interest" description="Disordered" evidence="3">
    <location>
        <begin position="516"/>
        <end position="576"/>
    </location>
</feature>
<evidence type="ECO:0000313" key="5">
    <source>
        <dbReference type="EMBL" id="PSK59479.1"/>
    </source>
</evidence>
<dbReference type="AlphaFoldDB" id="A0A2P8AG85"/>
<comment type="caution">
    <text evidence="5">The sequence shown here is derived from an EMBL/GenBank/DDBJ whole genome shotgun (WGS) entry which is preliminary data.</text>
</comment>
<dbReference type="PANTHER" id="PTHR48025:SF26">
    <property type="entry name" value="HETEROGENEOUS NUCLEAR RIBONUCLEOPROTEIN M-RELATED"/>
    <property type="match status" value="1"/>
</dbReference>
<dbReference type="InterPro" id="IPR035979">
    <property type="entry name" value="RBD_domain_sf"/>
</dbReference>
<dbReference type="Proteomes" id="UP000243723">
    <property type="component" value="Unassembled WGS sequence"/>
</dbReference>
<dbReference type="InterPro" id="IPR012677">
    <property type="entry name" value="Nucleotide-bd_a/b_plait_sf"/>
</dbReference>
<keyword evidence="6" id="KW-1185">Reference proteome</keyword>
<dbReference type="PANTHER" id="PTHR48025">
    <property type="entry name" value="OS02G0815200 PROTEIN"/>
    <property type="match status" value="1"/>
</dbReference>
<accession>A0A2P8AG85</accession>
<dbReference type="OrthoDB" id="271725at2759"/>
<feature type="region of interest" description="Disordered" evidence="3">
    <location>
        <begin position="164"/>
        <end position="184"/>
    </location>
</feature>
<dbReference type="SMART" id="SM00360">
    <property type="entry name" value="RRM"/>
    <property type="match status" value="2"/>
</dbReference>
<feature type="domain" description="RRM" evidence="4">
    <location>
        <begin position="268"/>
        <end position="341"/>
    </location>
</feature>
<dbReference type="InterPro" id="IPR050502">
    <property type="entry name" value="Euk_RNA-bind_prot"/>
</dbReference>
<evidence type="ECO:0000256" key="3">
    <source>
        <dbReference type="SAM" id="MobiDB-lite"/>
    </source>
</evidence>
<feature type="compositionally biased region" description="Polar residues" evidence="3">
    <location>
        <begin position="516"/>
        <end position="540"/>
    </location>
</feature>
<gene>
    <name evidence="5" type="ORF">B9Z65_3803</name>
</gene>
<dbReference type="Pfam" id="PF00076">
    <property type="entry name" value="RRM_1"/>
    <property type="match status" value="2"/>
</dbReference>
<reference evidence="5 6" key="1">
    <citation type="submission" date="2017-05" db="EMBL/GenBank/DDBJ databases">
        <title>Draft genome sequence of Elsinoe australis.</title>
        <authorList>
            <person name="Cheng Q."/>
        </authorList>
    </citation>
    <scope>NUCLEOTIDE SEQUENCE [LARGE SCALE GENOMIC DNA]</scope>
    <source>
        <strain evidence="5 6">NL1</strain>
    </source>
</reference>
<feature type="region of interest" description="Disordered" evidence="3">
    <location>
        <begin position="1"/>
        <end position="38"/>
    </location>
</feature>
<name>A0A2P8AG85_9PEZI</name>
<dbReference type="Gene3D" id="3.30.70.330">
    <property type="match status" value="2"/>
</dbReference>
<evidence type="ECO:0000256" key="2">
    <source>
        <dbReference type="PROSITE-ProRule" id="PRU00176"/>
    </source>
</evidence>